<proteinExistence type="predicted"/>
<evidence type="ECO:0000313" key="3">
    <source>
        <dbReference type="Proteomes" id="UP001278766"/>
    </source>
</evidence>
<dbReference type="GeneID" id="87838278"/>
<evidence type="ECO:0000256" key="1">
    <source>
        <dbReference type="SAM" id="MobiDB-lite"/>
    </source>
</evidence>
<feature type="compositionally biased region" description="Basic and acidic residues" evidence="1">
    <location>
        <begin position="287"/>
        <end position="301"/>
    </location>
</feature>
<dbReference type="Proteomes" id="UP001278766">
    <property type="component" value="Unassembled WGS sequence"/>
</dbReference>
<name>A0AAE0LQZ2_9PEZI</name>
<accession>A0AAE0LQZ2</accession>
<dbReference type="RefSeq" id="XP_062657143.1">
    <property type="nucleotide sequence ID" value="XM_062801330.1"/>
</dbReference>
<gene>
    <name evidence="2" type="ORF">B0H64DRAFT_346293</name>
</gene>
<comment type="caution">
    <text evidence="2">The sequence shown here is derived from an EMBL/GenBank/DDBJ whole genome shotgun (WGS) entry which is preliminary data.</text>
</comment>
<feature type="region of interest" description="Disordered" evidence="1">
    <location>
        <begin position="263"/>
        <end position="301"/>
    </location>
</feature>
<sequence length="301" mass="33787">MHPGKESGTLFRVLPQCGGVHPDTVVISVKPAQDDTDPSAIIRFNITLINQTSELVIERLEGKSSLVVLSPALMRLGRTEDDQCRALLNSRTHCRLRKGALSWCPIHREYYQLLHNEQLMGRRICHEKQMRTSIYNCIQTSLAARIMINEILYAGDNSNGDQVALFNKTKQNRDIISQQLLSNKSDGSGRMSISSIMDGLLDQMKERENSPESHDVWQDALVVNILDVYAITQTPQVGGRLSSVFQFGEAACPSKMRDRLFEEAERHGNLPDLSQLSSPPPGVPKPLTKEEQKAYWDEDSS</sequence>
<protein>
    <submittedName>
        <fullName evidence="2">Uncharacterized protein</fullName>
    </submittedName>
</protein>
<dbReference type="AlphaFoldDB" id="A0AAE0LQZ2"/>
<reference evidence="2" key="1">
    <citation type="journal article" date="2023" name="Mol. Phylogenet. Evol.">
        <title>Genome-scale phylogeny and comparative genomics of the fungal order Sordariales.</title>
        <authorList>
            <person name="Hensen N."/>
            <person name="Bonometti L."/>
            <person name="Westerberg I."/>
            <person name="Brannstrom I.O."/>
            <person name="Guillou S."/>
            <person name="Cros-Aarteil S."/>
            <person name="Calhoun S."/>
            <person name="Haridas S."/>
            <person name="Kuo A."/>
            <person name="Mondo S."/>
            <person name="Pangilinan J."/>
            <person name="Riley R."/>
            <person name="LaButti K."/>
            <person name="Andreopoulos B."/>
            <person name="Lipzen A."/>
            <person name="Chen C."/>
            <person name="Yan M."/>
            <person name="Daum C."/>
            <person name="Ng V."/>
            <person name="Clum A."/>
            <person name="Steindorff A."/>
            <person name="Ohm R.A."/>
            <person name="Martin F."/>
            <person name="Silar P."/>
            <person name="Natvig D.O."/>
            <person name="Lalanne C."/>
            <person name="Gautier V."/>
            <person name="Ament-Velasquez S.L."/>
            <person name="Kruys A."/>
            <person name="Hutchinson M.I."/>
            <person name="Powell A.J."/>
            <person name="Barry K."/>
            <person name="Miller A.N."/>
            <person name="Grigoriev I.V."/>
            <person name="Debuchy R."/>
            <person name="Gladieux P."/>
            <person name="Hiltunen Thoren M."/>
            <person name="Johannesson H."/>
        </authorList>
    </citation>
    <scope>NUCLEOTIDE SEQUENCE</scope>
    <source>
        <strain evidence="2">CBS 168.71</strain>
    </source>
</reference>
<reference evidence="2" key="2">
    <citation type="submission" date="2023-06" db="EMBL/GenBank/DDBJ databases">
        <authorList>
            <consortium name="Lawrence Berkeley National Laboratory"/>
            <person name="Haridas S."/>
            <person name="Hensen N."/>
            <person name="Bonometti L."/>
            <person name="Westerberg I."/>
            <person name="Brannstrom I.O."/>
            <person name="Guillou S."/>
            <person name="Cros-Aarteil S."/>
            <person name="Calhoun S."/>
            <person name="Kuo A."/>
            <person name="Mondo S."/>
            <person name="Pangilinan J."/>
            <person name="Riley R."/>
            <person name="Labutti K."/>
            <person name="Andreopoulos B."/>
            <person name="Lipzen A."/>
            <person name="Chen C."/>
            <person name="Yanf M."/>
            <person name="Daum C."/>
            <person name="Ng V."/>
            <person name="Clum A."/>
            <person name="Steindorff A."/>
            <person name="Ohm R."/>
            <person name="Martin F."/>
            <person name="Silar P."/>
            <person name="Natvig D."/>
            <person name="Lalanne C."/>
            <person name="Gautier V."/>
            <person name="Ament-Velasquez S.L."/>
            <person name="Kruys A."/>
            <person name="Hutchinson M.I."/>
            <person name="Powell A.J."/>
            <person name="Barry K."/>
            <person name="Miller A.N."/>
            <person name="Grigoriev I.V."/>
            <person name="Debuchy R."/>
            <person name="Gladieux P."/>
            <person name="Thoren M.H."/>
            <person name="Johannesson H."/>
        </authorList>
    </citation>
    <scope>NUCLEOTIDE SEQUENCE</scope>
    <source>
        <strain evidence="2">CBS 168.71</strain>
    </source>
</reference>
<organism evidence="2 3">
    <name type="scientific">Chaetomium fimeti</name>
    <dbReference type="NCBI Taxonomy" id="1854472"/>
    <lineage>
        <taxon>Eukaryota</taxon>
        <taxon>Fungi</taxon>
        <taxon>Dikarya</taxon>
        <taxon>Ascomycota</taxon>
        <taxon>Pezizomycotina</taxon>
        <taxon>Sordariomycetes</taxon>
        <taxon>Sordariomycetidae</taxon>
        <taxon>Sordariales</taxon>
        <taxon>Chaetomiaceae</taxon>
        <taxon>Chaetomium</taxon>
    </lineage>
</organism>
<dbReference type="EMBL" id="JAUEPN010000006">
    <property type="protein sequence ID" value="KAK3293629.1"/>
    <property type="molecule type" value="Genomic_DNA"/>
</dbReference>
<keyword evidence="3" id="KW-1185">Reference proteome</keyword>
<evidence type="ECO:0000313" key="2">
    <source>
        <dbReference type="EMBL" id="KAK3293629.1"/>
    </source>
</evidence>